<comment type="caution">
    <text evidence="1">The sequence shown here is derived from an EMBL/GenBank/DDBJ whole genome shotgun (WGS) entry which is preliminary data.</text>
</comment>
<sequence>MFLTSSIHSNLDSSFIASFLSTGVDSDAIHRDPGSSPPPRGYRIHIYKAYRRVLVLQRLCKFFVLQILQDKTSRI</sequence>
<evidence type="ECO:0000313" key="1">
    <source>
        <dbReference type="EMBL" id="KAG5400999.1"/>
    </source>
</evidence>
<name>A0ABQ7MQI9_BRACM</name>
<proteinExistence type="predicted"/>
<dbReference type="EMBL" id="JADBGQ010000004">
    <property type="protein sequence ID" value="KAG5400999.1"/>
    <property type="molecule type" value="Genomic_DNA"/>
</dbReference>
<keyword evidence="2" id="KW-1185">Reference proteome</keyword>
<accession>A0ABQ7MQI9</accession>
<dbReference type="Proteomes" id="UP000823674">
    <property type="component" value="Chromosome A04"/>
</dbReference>
<organism evidence="1 2">
    <name type="scientific">Brassica rapa subsp. trilocularis</name>
    <dbReference type="NCBI Taxonomy" id="1813537"/>
    <lineage>
        <taxon>Eukaryota</taxon>
        <taxon>Viridiplantae</taxon>
        <taxon>Streptophyta</taxon>
        <taxon>Embryophyta</taxon>
        <taxon>Tracheophyta</taxon>
        <taxon>Spermatophyta</taxon>
        <taxon>Magnoliopsida</taxon>
        <taxon>eudicotyledons</taxon>
        <taxon>Gunneridae</taxon>
        <taxon>Pentapetalae</taxon>
        <taxon>rosids</taxon>
        <taxon>malvids</taxon>
        <taxon>Brassicales</taxon>
        <taxon>Brassicaceae</taxon>
        <taxon>Brassiceae</taxon>
        <taxon>Brassica</taxon>
    </lineage>
</organism>
<gene>
    <name evidence="1" type="primary">A04g505130.1_BraROA</name>
    <name evidence="1" type="ORF">IGI04_015606</name>
</gene>
<protein>
    <submittedName>
        <fullName evidence="1">Uncharacterized protein</fullName>
    </submittedName>
</protein>
<evidence type="ECO:0000313" key="2">
    <source>
        <dbReference type="Proteomes" id="UP000823674"/>
    </source>
</evidence>
<reference evidence="1 2" key="1">
    <citation type="submission" date="2021-03" db="EMBL/GenBank/DDBJ databases">
        <authorList>
            <person name="King G.J."/>
            <person name="Bancroft I."/>
            <person name="Baten A."/>
            <person name="Bloomfield J."/>
            <person name="Borpatragohain P."/>
            <person name="He Z."/>
            <person name="Irish N."/>
            <person name="Irwin J."/>
            <person name="Liu K."/>
            <person name="Mauleon R.P."/>
            <person name="Moore J."/>
            <person name="Morris R."/>
            <person name="Ostergaard L."/>
            <person name="Wang B."/>
            <person name="Wells R."/>
        </authorList>
    </citation>
    <scope>NUCLEOTIDE SEQUENCE [LARGE SCALE GENOMIC DNA]</scope>
    <source>
        <strain evidence="1">R-o-18</strain>
        <tissue evidence="1">Leaf</tissue>
    </source>
</reference>